<dbReference type="CDD" id="cd01062">
    <property type="entry name" value="RNase_T2_prok"/>
    <property type="match status" value="1"/>
</dbReference>
<evidence type="ECO:0000256" key="3">
    <source>
        <dbReference type="SAM" id="SignalP"/>
    </source>
</evidence>
<dbReference type="Proteomes" id="UP000000270">
    <property type="component" value="Chromosome"/>
</dbReference>
<reference evidence="4 5" key="3">
    <citation type="journal article" date="2008" name="BMC Genomics">
        <title>The genome of the versatile nitrogen fixer Azorhizobium caulinodans ORS571.</title>
        <authorList>
            <person name="Lee KB."/>
            <person name="Backer P.D."/>
            <person name="Aono T."/>
            <person name="Liu CT."/>
            <person name="Suzuki S."/>
            <person name="Suzuki T."/>
            <person name="Kaneko T."/>
            <person name="Yamada M."/>
            <person name="Tabata S."/>
            <person name="Kupfer D.M."/>
            <person name="Najar F.Z."/>
            <person name="Wiley G.B."/>
            <person name="Roe B."/>
            <person name="Binnewies T.T."/>
            <person name="Ussery D.W."/>
            <person name="D'Haeze W."/>
            <person name="Herder J.D."/>
            <person name="Gevers D."/>
            <person name="Vereecke D."/>
            <person name="Holsters M."/>
            <person name="Oyaizu H."/>
        </authorList>
    </citation>
    <scope>NUCLEOTIDE SEQUENCE [LARGE SCALE GENOMIC DNA]</scope>
    <source>
        <strain evidence="5">ATCC 43989 / DSM 5975 / JCM 20966 / LMG 6465 / NBRC 14845 / NCIMB 13405 / ORS 571</strain>
    </source>
</reference>
<reference evidence="4 5" key="5">
    <citation type="journal article" date="2010" name="Appl. Environ. Microbiol.">
        <title>phrR-like gene praR of Azorhizobium caulinodans ORS571 is essential for symbiosis with Sesbania rostrata and is involved in expression of reb genes.</title>
        <authorList>
            <person name="Akiba N."/>
            <person name="Aono T."/>
            <person name="Toyazaki H."/>
            <person name="Sato S."/>
            <person name="Oyaizu H."/>
        </authorList>
    </citation>
    <scope>NUCLEOTIDE SEQUENCE [LARGE SCALE GENOMIC DNA]</scope>
    <source>
        <strain evidence="5">ATCC 43989 / DSM 5975 / JCM 20966 / LMG 6465 / NBRC 14845 / NCIMB 13405 / ORS 571</strain>
    </source>
</reference>
<dbReference type="SUPFAM" id="SSF55895">
    <property type="entry name" value="Ribonuclease Rh-like"/>
    <property type="match status" value="1"/>
</dbReference>
<evidence type="ECO:0000256" key="2">
    <source>
        <dbReference type="RuleBase" id="RU004328"/>
    </source>
</evidence>
<protein>
    <submittedName>
        <fullName evidence="4">Ribonuclease T2</fullName>
    </submittedName>
</protein>
<keyword evidence="3" id="KW-0732">Signal</keyword>
<dbReference type="RefSeq" id="WP_012171662.1">
    <property type="nucleotide sequence ID" value="NC_009937.1"/>
</dbReference>
<dbReference type="InterPro" id="IPR039378">
    <property type="entry name" value="RNase_T2_prok"/>
</dbReference>
<feature type="chain" id="PRO_5002723556" evidence="3">
    <location>
        <begin position="20"/>
        <end position="212"/>
    </location>
</feature>
<keyword evidence="5" id="KW-1185">Reference proteome</keyword>
<feature type="signal peptide" evidence="3">
    <location>
        <begin position="1"/>
        <end position="19"/>
    </location>
</feature>
<sequence>MRLLAGLLLLLATATGAFAAEDRPGAFDFYVLSLSWSPSYCATRDRPDGLQCGGPRPFAFVVHGLWPQYEKGYPQDCDRSAPRLPQRQIDGMLDLMPSPGLVIHEWRKHGTCSGLSATAYFDLVRSARAKVEIPPSYVNPTDYRMVSPAEVETAFIAANPGLEANMLSVDCDKTRLREVRICLSKSLTFRPCPEVDAKSCPAGRRLAVPPLR</sequence>
<dbReference type="GO" id="GO:0003723">
    <property type="term" value="F:RNA binding"/>
    <property type="evidence" value="ECO:0007669"/>
    <property type="project" value="InterPro"/>
</dbReference>
<proteinExistence type="inferred from homology"/>
<dbReference type="AlphaFoldDB" id="A8IBY9"/>
<dbReference type="eggNOG" id="COG3719">
    <property type="taxonomic scope" value="Bacteria"/>
</dbReference>
<gene>
    <name evidence="4" type="ordered locus">AZC_3138</name>
</gene>
<evidence type="ECO:0000313" key="5">
    <source>
        <dbReference type="Proteomes" id="UP000000270"/>
    </source>
</evidence>
<dbReference type="InterPro" id="IPR018188">
    <property type="entry name" value="RNase_T2_His_AS_1"/>
</dbReference>
<dbReference type="HOGENOM" id="CLU_069375_2_1_5"/>
<evidence type="ECO:0000313" key="4">
    <source>
        <dbReference type="EMBL" id="BAF89136.1"/>
    </source>
</evidence>
<comment type="similarity">
    <text evidence="1 2">Belongs to the RNase T2 family.</text>
</comment>
<dbReference type="PROSITE" id="PS00530">
    <property type="entry name" value="RNASE_T2_1"/>
    <property type="match status" value="1"/>
</dbReference>
<dbReference type="InterPro" id="IPR001568">
    <property type="entry name" value="RNase_T2-like"/>
</dbReference>
<dbReference type="PANTHER" id="PTHR11240:SF22">
    <property type="entry name" value="RIBONUCLEASE T2"/>
    <property type="match status" value="1"/>
</dbReference>
<dbReference type="Pfam" id="PF00445">
    <property type="entry name" value="Ribonuclease_T2"/>
    <property type="match status" value="1"/>
</dbReference>
<dbReference type="GO" id="GO:0006401">
    <property type="term" value="P:RNA catabolic process"/>
    <property type="evidence" value="ECO:0007669"/>
    <property type="project" value="TreeGrafter"/>
</dbReference>
<accession>A8IBY9</accession>
<dbReference type="PANTHER" id="PTHR11240">
    <property type="entry name" value="RIBONUCLEASE T2"/>
    <property type="match status" value="1"/>
</dbReference>
<organism evidence="4 5">
    <name type="scientific">Azorhizobium caulinodans (strain ATCC 43989 / DSM 5975 / JCM 20966 / LMG 6465 / NBRC 14845 / NCIMB 13405 / ORS 571)</name>
    <dbReference type="NCBI Taxonomy" id="438753"/>
    <lineage>
        <taxon>Bacteria</taxon>
        <taxon>Pseudomonadati</taxon>
        <taxon>Pseudomonadota</taxon>
        <taxon>Alphaproteobacteria</taxon>
        <taxon>Hyphomicrobiales</taxon>
        <taxon>Xanthobacteraceae</taxon>
        <taxon>Azorhizobium</taxon>
    </lineage>
</organism>
<reference evidence="5" key="2">
    <citation type="submission" date="2007-04" db="EMBL/GenBank/DDBJ databases">
        <title>Complete genome sequence of the nitrogen-fixing bacterium Azorhizobium caulinodans ORS571.</title>
        <authorList>
            <person name="Lee K.B."/>
            <person name="Backer P.D."/>
            <person name="Aono T."/>
            <person name="Liu C.T."/>
            <person name="Suzuki S."/>
            <person name="Suzuki T."/>
            <person name="Kaneko T."/>
            <person name="Yamada M."/>
            <person name="Tabata S."/>
            <person name="Kupfer D.M."/>
            <person name="Najar F.Z."/>
            <person name="Wiley G.B."/>
            <person name="Roe B."/>
            <person name="Binnewies T."/>
            <person name="Ussery D."/>
            <person name="Vereecke D."/>
            <person name="Gevers D."/>
            <person name="Holsters M."/>
            <person name="Oyaizu H."/>
        </authorList>
    </citation>
    <scope>NUCLEOTIDE SEQUENCE [LARGE SCALE GENOMIC DNA]</scope>
    <source>
        <strain evidence="5">ATCC 43989 / DSM 5975 / JCM 20966 / LMG 6465 / NBRC 14845 / NCIMB 13405 / ORS 571</strain>
    </source>
</reference>
<name>A8IBY9_AZOC5</name>
<reference evidence="4 5" key="6">
    <citation type="journal article" date="2011" name="Appl. Environ. Microbiol.">
        <title>Involvement of the azorhizobial chromosome partition gene (parA) in the onset of bacteroid differentiation during Sesbania rostrata stem nodule development.</title>
        <authorList>
            <person name="Liu CT."/>
            <person name="Lee KB."/>
            <person name="Wang YS."/>
            <person name="Peng MH."/>
            <person name="Lee KT."/>
            <person name="Suzuki S."/>
            <person name="Suzuki T."/>
            <person name="Oyaizu H."/>
        </authorList>
    </citation>
    <scope>NUCLEOTIDE SEQUENCE [LARGE SCALE GENOMIC DNA]</scope>
    <source>
        <strain evidence="5">ATCC 43989 / DSM 5975 / JCM 20966 / LMG 6465 / NBRC 14845 / NCIMB 13405 / ORS 571</strain>
    </source>
</reference>
<dbReference type="STRING" id="438753.AZC_3138"/>
<dbReference type="InterPro" id="IPR036430">
    <property type="entry name" value="RNase_T2-like_sf"/>
</dbReference>
<dbReference type="GO" id="GO:0033897">
    <property type="term" value="F:ribonuclease T2 activity"/>
    <property type="evidence" value="ECO:0007669"/>
    <property type="project" value="InterPro"/>
</dbReference>
<dbReference type="Gene3D" id="3.90.730.10">
    <property type="entry name" value="Ribonuclease T2-like"/>
    <property type="match status" value="1"/>
</dbReference>
<reference evidence="4 5" key="1">
    <citation type="journal article" date="2007" name="Appl. Environ. Microbiol.">
        <title>Rhizobial factors required for stem nodule maturation and maintenance in Sesbania rostrata-Azorhizobium caulinodans ORS571 symbiosis.</title>
        <authorList>
            <person name="Suzuki S."/>
            <person name="Aono T."/>
            <person name="Lee KB."/>
            <person name="Suzuki T."/>
            <person name="Liu CT."/>
            <person name="Miwa H."/>
            <person name="Wakao S."/>
            <person name="Iki T."/>
            <person name="Oyaizu H."/>
        </authorList>
    </citation>
    <scope>NUCLEOTIDE SEQUENCE [LARGE SCALE GENOMIC DNA]</scope>
    <source>
        <strain evidence="5">ATCC 43989 / DSM 5975 / JCM 20966 / LMG 6465 / NBRC 14845 / NCIMB 13405 / ORS 571</strain>
    </source>
</reference>
<evidence type="ECO:0000256" key="1">
    <source>
        <dbReference type="ARBA" id="ARBA00007469"/>
    </source>
</evidence>
<dbReference type="KEGG" id="azc:AZC_3138"/>
<reference evidence="4 5" key="4">
    <citation type="journal article" date="2009" name="Appl. Environ. Microbiol.">
        <title>Comparative genome-wide transcriptional profiling of Azorhizobium caulinodans ORS571 grown under free-living and symbiotic conditions.</title>
        <authorList>
            <person name="Tsukada S."/>
            <person name="Aono T."/>
            <person name="Akiba N."/>
            <person name="Lee KB."/>
            <person name="Liu CT."/>
            <person name="Toyazaki H."/>
            <person name="Oyaizu H."/>
        </authorList>
    </citation>
    <scope>NUCLEOTIDE SEQUENCE [LARGE SCALE GENOMIC DNA]</scope>
    <source>
        <strain evidence="5">ATCC 43989 / DSM 5975 / JCM 20966 / LMG 6465 / NBRC 14845 / NCIMB 13405 / ORS 571</strain>
    </source>
</reference>
<dbReference type="EMBL" id="AP009384">
    <property type="protein sequence ID" value="BAF89136.1"/>
    <property type="molecule type" value="Genomic_DNA"/>
</dbReference>